<comment type="subcellular location">
    <subcellularLocation>
        <location evidence="1">Nucleus</location>
    </subcellularLocation>
</comment>
<evidence type="ECO:0000256" key="2">
    <source>
        <dbReference type="ARBA" id="ARBA00023015"/>
    </source>
</evidence>
<dbReference type="RefSeq" id="XP_030999988.1">
    <property type="nucleotide sequence ID" value="XM_031137013.1"/>
</dbReference>
<evidence type="ECO:0000259" key="7">
    <source>
        <dbReference type="PROSITE" id="PS00463"/>
    </source>
</evidence>
<dbReference type="PANTHER" id="PTHR31845">
    <property type="entry name" value="FINGER DOMAIN PROTEIN, PUTATIVE-RELATED"/>
    <property type="match status" value="1"/>
</dbReference>
<gene>
    <name evidence="8" type="ORF">E0L32_002786</name>
</gene>
<dbReference type="STRING" id="1093900.A0A507BE96"/>
<keyword evidence="9" id="KW-1185">Reference proteome</keyword>
<dbReference type="PROSITE" id="PS00463">
    <property type="entry name" value="ZN2_CY6_FUNGAL_1"/>
    <property type="match status" value="1"/>
</dbReference>
<dbReference type="InParanoid" id="A0A507BE96"/>
<evidence type="ECO:0000256" key="4">
    <source>
        <dbReference type="ARBA" id="ARBA00023163"/>
    </source>
</evidence>
<organism evidence="8 9">
    <name type="scientific">Thyridium curvatum</name>
    <dbReference type="NCBI Taxonomy" id="1093900"/>
    <lineage>
        <taxon>Eukaryota</taxon>
        <taxon>Fungi</taxon>
        <taxon>Dikarya</taxon>
        <taxon>Ascomycota</taxon>
        <taxon>Pezizomycotina</taxon>
        <taxon>Sordariomycetes</taxon>
        <taxon>Sordariomycetidae</taxon>
        <taxon>Thyridiales</taxon>
        <taxon>Thyridiaceae</taxon>
        <taxon>Thyridium</taxon>
    </lineage>
</organism>
<dbReference type="InterPro" id="IPR001138">
    <property type="entry name" value="Zn2Cys6_DnaBD"/>
</dbReference>
<dbReference type="GO" id="GO:0000976">
    <property type="term" value="F:transcription cis-regulatory region binding"/>
    <property type="evidence" value="ECO:0007669"/>
    <property type="project" value="TreeGrafter"/>
</dbReference>
<evidence type="ECO:0000256" key="3">
    <source>
        <dbReference type="ARBA" id="ARBA00023125"/>
    </source>
</evidence>
<feature type="compositionally biased region" description="Polar residues" evidence="6">
    <location>
        <begin position="72"/>
        <end position="87"/>
    </location>
</feature>
<dbReference type="GO" id="GO:0005634">
    <property type="term" value="C:nucleus"/>
    <property type="evidence" value="ECO:0007669"/>
    <property type="project" value="UniProtKB-SubCell"/>
</dbReference>
<protein>
    <recommendedName>
        <fullName evidence="7">Zn(2)-C6 fungal-type domain-containing protein</fullName>
    </recommendedName>
</protein>
<feature type="region of interest" description="Disordered" evidence="6">
    <location>
        <begin position="54"/>
        <end position="108"/>
    </location>
</feature>
<dbReference type="GO" id="GO:0000981">
    <property type="term" value="F:DNA-binding transcription factor activity, RNA polymerase II-specific"/>
    <property type="evidence" value="ECO:0007669"/>
    <property type="project" value="InterPro"/>
</dbReference>
<evidence type="ECO:0000256" key="1">
    <source>
        <dbReference type="ARBA" id="ARBA00004123"/>
    </source>
</evidence>
<dbReference type="GeneID" id="41970233"/>
<name>A0A507BE96_9PEZI</name>
<dbReference type="InterPro" id="IPR051089">
    <property type="entry name" value="prtT"/>
</dbReference>
<keyword evidence="2" id="KW-0805">Transcription regulation</keyword>
<dbReference type="SUPFAM" id="SSF57701">
    <property type="entry name" value="Zn2/Cys6 DNA-binding domain"/>
    <property type="match status" value="1"/>
</dbReference>
<reference evidence="8 9" key="1">
    <citation type="submission" date="2019-06" db="EMBL/GenBank/DDBJ databases">
        <title>Draft genome sequence of the filamentous fungus Phialemoniopsis curvata isolated from diesel fuel.</title>
        <authorList>
            <person name="Varaljay V.A."/>
            <person name="Lyon W.J."/>
            <person name="Crouch A.L."/>
            <person name="Drake C.E."/>
            <person name="Hollomon J.M."/>
            <person name="Nadeau L.J."/>
            <person name="Nunn H.S."/>
            <person name="Stevenson B.S."/>
            <person name="Bojanowski C.L."/>
            <person name="Crookes-Goodson W.J."/>
        </authorList>
    </citation>
    <scope>NUCLEOTIDE SEQUENCE [LARGE SCALE GENOMIC DNA]</scope>
    <source>
        <strain evidence="8 9">D216</strain>
    </source>
</reference>
<keyword evidence="5" id="KW-0539">Nucleus</keyword>
<feature type="compositionally biased region" description="Pro residues" evidence="6">
    <location>
        <begin position="92"/>
        <end position="104"/>
    </location>
</feature>
<sequence length="610" mass="68360">MFMETTLKFVPPGGYRACANCAASKAKCIRPDDGNGTGKCERCQRLGKECHINPRAKKKRRLADPNVPPTPQQNGDLARSSSSSTPRALQPKQPPKKQPPPPLPLTDGDIDPVFAELQISDSQAEDILRLFRHRQEFLTPFVELAPNATAMYLRREKPMIFLAIMMASSYHDLEQQNRLTRLLMAYISEQLFKKGCKSLQLLQGVLVFANWYGSQIFVSPQITNLLHVAMALTTDLGLDKAPTPMERFSTRALQQPHSPEGSGHTIEERRALVACFYLSSTISTSINMLTALQYSAQVEEACKLFERSDPLSQDHRLAKLARLQYITSKIYQMQKDADLGGDHKIVVPGFIRNFRDELNNFWNSLPEVLKNDISIILSYHTAEIHLYKISLTDSPPISPADAVHRLSPAQEELQCNCLFALRAFFKVFFTFDSSEYFSIPMALFVQLAHADVTLAKLTSLWYGRRWPDRCTPDMLAFGDVMERLALRLEEAKDREHPFGWRMRNTVFDQWAERIRSFKALDFAATAPPKPPSRVPTPANASVVMAGPPPPVPNVGPPEPAEAMQADWAAWFDTVSASWVSPTELAGAAWPDATFATWDMDGAAGRTGEYS</sequence>
<proteinExistence type="predicted"/>
<feature type="domain" description="Zn(2)-C6 fungal-type" evidence="7">
    <location>
        <begin position="17"/>
        <end position="50"/>
    </location>
</feature>
<keyword evidence="4" id="KW-0804">Transcription</keyword>
<dbReference type="SMART" id="SM00066">
    <property type="entry name" value="GAL4"/>
    <property type="match status" value="1"/>
</dbReference>
<dbReference type="PANTHER" id="PTHR31845:SF10">
    <property type="entry name" value="ZN(II)2CYS6 TRANSCRIPTION FACTOR (EUROFUNG)"/>
    <property type="match status" value="1"/>
</dbReference>
<keyword evidence="3" id="KW-0238">DNA-binding</keyword>
<evidence type="ECO:0000256" key="6">
    <source>
        <dbReference type="SAM" id="MobiDB-lite"/>
    </source>
</evidence>
<evidence type="ECO:0000313" key="8">
    <source>
        <dbReference type="EMBL" id="TPX18277.1"/>
    </source>
</evidence>
<dbReference type="Gene3D" id="4.10.240.10">
    <property type="entry name" value="Zn(2)-C6 fungal-type DNA-binding domain"/>
    <property type="match status" value="1"/>
</dbReference>
<dbReference type="InterPro" id="IPR036864">
    <property type="entry name" value="Zn2-C6_fun-type_DNA-bd_sf"/>
</dbReference>
<evidence type="ECO:0000256" key="5">
    <source>
        <dbReference type="ARBA" id="ARBA00023242"/>
    </source>
</evidence>
<dbReference type="GO" id="GO:0008270">
    <property type="term" value="F:zinc ion binding"/>
    <property type="evidence" value="ECO:0007669"/>
    <property type="project" value="InterPro"/>
</dbReference>
<dbReference type="Proteomes" id="UP000319257">
    <property type="component" value="Unassembled WGS sequence"/>
</dbReference>
<dbReference type="AlphaFoldDB" id="A0A507BE96"/>
<dbReference type="OrthoDB" id="1600564at2759"/>
<evidence type="ECO:0000313" key="9">
    <source>
        <dbReference type="Proteomes" id="UP000319257"/>
    </source>
</evidence>
<comment type="caution">
    <text evidence="8">The sequence shown here is derived from an EMBL/GenBank/DDBJ whole genome shotgun (WGS) entry which is preliminary data.</text>
</comment>
<accession>A0A507BE96</accession>
<dbReference type="EMBL" id="SKBQ01000011">
    <property type="protein sequence ID" value="TPX18277.1"/>
    <property type="molecule type" value="Genomic_DNA"/>
</dbReference>
<dbReference type="CDD" id="cd00067">
    <property type="entry name" value="GAL4"/>
    <property type="match status" value="1"/>
</dbReference>